<reference evidence="3" key="1">
    <citation type="journal article" date="2019" name="Int. J. Syst. Evol. Microbiol.">
        <title>The Global Catalogue of Microorganisms (GCM) 10K type strain sequencing project: providing services to taxonomists for standard genome sequencing and annotation.</title>
        <authorList>
            <consortium name="The Broad Institute Genomics Platform"/>
            <consortium name="The Broad Institute Genome Sequencing Center for Infectious Disease"/>
            <person name="Wu L."/>
            <person name="Ma J."/>
        </authorList>
    </citation>
    <scope>NUCLEOTIDE SEQUENCE [LARGE SCALE GENOMIC DNA]</scope>
    <source>
        <strain evidence="3">JCM 17695</strain>
    </source>
</reference>
<feature type="region of interest" description="Disordered" evidence="1">
    <location>
        <begin position="1"/>
        <end position="39"/>
    </location>
</feature>
<gene>
    <name evidence="2" type="ORF">ACFQV2_20230</name>
</gene>
<dbReference type="Proteomes" id="UP001596512">
    <property type="component" value="Unassembled WGS sequence"/>
</dbReference>
<comment type="caution">
    <text evidence="2">The sequence shown here is derived from an EMBL/GenBank/DDBJ whole genome shotgun (WGS) entry which is preliminary data.</text>
</comment>
<accession>A0ABW2TQL4</accession>
<protein>
    <submittedName>
        <fullName evidence="2">Uncharacterized protein</fullName>
    </submittedName>
</protein>
<proteinExistence type="predicted"/>
<name>A0ABW2TQL4_9PSEU</name>
<evidence type="ECO:0000313" key="2">
    <source>
        <dbReference type="EMBL" id="MFC7615479.1"/>
    </source>
</evidence>
<organism evidence="2 3">
    <name type="scientific">Actinokineospora soli</name>
    <dbReference type="NCBI Taxonomy" id="1048753"/>
    <lineage>
        <taxon>Bacteria</taxon>
        <taxon>Bacillati</taxon>
        <taxon>Actinomycetota</taxon>
        <taxon>Actinomycetes</taxon>
        <taxon>Pseudonocardiales</taxon>
        <taxon>Pseudonocardiaceae</taxon>
        <taxon>Actinokineospora</taxon>
    </lineage>
</organism>
<keyword evidence="3" id="KW-1185">Reference proteome</keyword>
<evidence type="ECO:0000256" key="1">
    <source>
        <dbReference type="SAM" id="MobiDB-lite"/>
    </source>
</evidence>
<sequence>MESIGLSFTPADLPGGTKTTLSPGKSSKERGAAGSGFAWDAPGAGVPGVSVGPLPGSLEHAVSTAATTIDQPSFAKATSPDPHDSMSWQPP</sequence>
<dbReference type="EMBL" id="JBHTEY010000004">
    <property type="protein sequence ID" value="MFC7615479.1"/>
    <property type="molecule type" value="Genomic_DNA"/>
</dbReference>
<feature type="region of interest" description="Disordered" evidence="1">
    <location>
        <begin position="62"/>
        <end position="91"/>
    </location>
</feature>
<evidence type="ECO:0000313" key="3">
    <source>
        <dbReference type="Proteomes" id="UP001596512"/>
    </source>
</evidence>